<evidence type="ECO:0000313" key="4">
    <source>
        <dbReference type="EMBL" id="KAL1895896.1"/>
    </source>
</evidence>
<dbReference type="Gene3D" id="3.40.50.1820">
    <property type="entry name" value="alpha/beta hydrolase"/>
    <property type="match status" value="1"/>
</dbReference>
<feature type="domain" description="AB hydrolase-1" evidence="3">
    <location>
        <begin position="211"/>
        <end position="367"/>
    </location>
</feature>
<evidence type="ECO:0000313" key="5">
    <source>
        <dbReference type="Proteomes" id="UP001583186"/>
    </source>
</evidence>
<dbReference type="EMBL" id="JAWCUI010000025">
    <property type="protein sequence ID" value="KAL1895896.1"/>
    <property type="molecule type" value="Genomic_DNA"/>
</dbReference>
<dbReference type="InterPro" id="IPR000073">
    <property type="entry name" value="AB_hydrolase_1"/>
</dbReference>
<dbReference type="Gene3D" id="1.20.1440.110">
    <property type="entry name" value="acylaminoacyl peptidase"/>
    <property type="match status" value="1"/>
</dbReference>
<dbReference type="SUPFAM" id="SSF53474">
    <property type="entry name" value="alpha/beta-Hydrolases"/>
    <property type="match status" value="1"/>
</dbReference>
<protein>
    <recommendedName>
        <fullName evidence="3">AB hydrolase-1 domain-containing protein</fullName>
    </recommendedName>
</protein>
<evidence type="ECO:0000256" key="1">
    <source>
        <dbReference type="ARBA" id="ARBA00038115"/>
    </source>
</evidence>
<feature type="chain" id="PRO_5047053676" description="AB hydrolase-1 domain-containing protein" evidence="2">
    <location>
        <begin position="22"/>
        <end position="451"/>
    </location>
</feature>
<organism evidence="4 5">
    <name type="scientific">Sporothrix stenoceras</name>
    <dbReference type="NCBI Taxonomy" id="5173"/>
    <lineage>
        <taxon>Eukaryota</taxon>
        <taxon>Fungi</taxon>
        <taxon>Dikarya</taxon>
        <taxon>Ascomycota</taxon>
        <taxon>Pezizomycotina</taxon>
        <taxon>Sordariomycetes</taxon>
        <taxon>Sordariomycetidae</taxon>
        <taxon>Ophiostomatales</taxon>
        <taxon>Ophiostomataceae</taxon>
        <taxon>Sporothrix</taxon>
    </lineage>
</organism>
<name>A0ABR3Z5I5_9PEZI</name>
<keyword evidence="2" id="KW-0732">Signal</keyword>
<dbReference type="InterPro" id="IPR050261">
    <property type="entry name" value="FrsA_esterase"/>
</dbReference>
<feature type="signal peptide" evidence="2">
    <location>
        <begin position="1"/>
        <end position="21"/>
    </location>
</feature>
<evidence type="ECO:0000259" key="3">
    <source>
        <dbReference type="Pfam" id="PF12697"/>
    </source>
</evidence>
<sequence>MTTSKSLKGLFVAALVASASAAVVPRSTATNNTTNSTQLPLSSDDSFSYELLRTASLSRSFGADTGEVLQAAGSIIPGNLESFSGAFNKLANHVYSQAQAINATLDPVTARNAFFRASTYFRSADFYLHGNGSDPRLTTFWANQTAAFNSAIALLPIPGERITLQAASGNFSIPCIYYRAEGANATNLRPTVILGNGYDGAQEEMLHATGFDALARGYNVITYEGPGQPTVRREQNLGFITEWETVVTPVVDYLLSGARPEVDGSKLGLFGYSMGGFLAVRAAAFEHRLAAVFAVDGLYSVFEPYYNTLEGQVKDLWDAGNYSAFDAEVNYYLDSGMAPTETLWSLQQGVWSFDVDTVSEFLRKAEPMTLDGGLAQQVTCPVWIGAPSEDIFFPNQPEKVRDALRPGLASYNYLTAADAAQNHCHVGAMDRVNGLIYDWFDNVIANRVDRR</sequence>
<dbReference type="PANTHER" id="PTHR22946:SF12">
    <property type="entry name" value="CONIDIAL PIGMENT BIOSYNTHESIS PROTEIN AYG1 (AFU_ORTHOLOGUE AFUA_2G17550)"/>
    <property type="match status" value="1"/>
</dbReference>
<dbReference type="Proteomes" id="UP001583186">
    <property type="component" value="Unassembled WGS sequence"/>
</dbReference>
<reference evidence="4 5" key="1">
    <citation type="journal article" date="2024" name="IMA Fungus">
        <title>IMA Genome - F19 : A genome assembly and annotation guide to empower mycologists, including annotated draft genome sequences of Ceratocystis pirilliformis, Diaporthe australafricana, Fusarium ophioides, Paecilomyces lecythidis, and Sporothrix stenoceras.</title>
        <authorList>
            <person name="Aylward J."/>
            <person name="Wilson A.M."/>
            <person name="Visagie C.M."/>
            <person name="Spraker J."/>
            <person name="Barnes I."/>
            <person name="Buitendag C."/>
            <person name="Ceriani C."/>
            <person name="Del Mar Angel L."/>
            <person name="du Plessis D."/>
            <person name="Fuchs T."/>
            <person name="Gasser K."/>
            <person name="Kramer D."/>
            <person name="Li W."/>
            <person name="Munsamy K."/>
            <person name="Piso A."/>
            <person name="Price J.L."/>
            <person name="Sonnekus B."/>
            <person name="Thomas C."/>
            <person name="van der Nest A."/>
            <person name="van Dijk A."/>
            <person name="van Heerden A."/>
            <person name="van Vuuren N."/>
            <person name="Yilmaz N."/>
            <person name="Duong T.A."/>
            <person name="van der Merwe N.A."/>
            <person name="Wingfield M.J."/>
            <person name="Wingfield B.D."/>
        </authorList>
    </citation>
    <scope>NUCLEOTIDE SEQUENCE [LARGE SCALE GENOMIC DNA]</scope>
    <source>
        <strain evidence="4 5">CMW 5346</strain>
    </source>
</reference>
<comment type="caution">
    <text evidence="4">The sequence shown here is derived from an EMBL/GenBank/DDBJ whole genome shotgun (WGS) entry which is preliminary data.</text>
</comment>
<dbReference type="InterPro" id="IPR029058">
    <property type="entry name" value="AB_hydrolase_fold"/>
</dbReference>
<keyword evidence="5" id="KW-1185">Reference proteome</keyword>
<comment type="similarity">
    <text evidence="1">Belongs to the AB hydrolase superfamily. FUS2 hydrolase family.</text>
</comment>
<evidence type="ECO:0000256" key="2">
    <source>
        <dbReference type="SAM" id="SignalP"/>
    </source>
</evidence>
<accession>A0ABR3Z5I5</accession>
<dbReference type="PANTHER" id="PTHR22946">
    <property type="entry name" value="DIENELACTONE HYDROLASE DOMAIN-CONTAINING PROTEIN-RELATED"/>
    <property type="match status" value="1"/>
</dbReference>
<dbReference type="Pfam" id="PF12697">
    <property type="entry name" value="Abhydrolase_6"/>
    <property type="match status" value="1"/>
</dbReference>
<proteinExistence type="inferred from homology"/>
<gene>
    <name evidence="4" type="ORF">Sste5346_004993</name>
</gene>